<dbReference type="CDD" id="cd03760">
    <property type="entry name" value="proteasome_beta_type_4"/>
    <property type="match status" value="1"/>
</dbReference>
<comment type="caution">
    <text evidence="6">The sequence shown here is derived from an EMBL/GenBank/DDBJ whole genome shotgun (WGS) entry which is preliminary data.</text>
</comment>
<evidence type="ECO:0000256" key="2">
    <source>
        <dbReference type="ARBA" id="ARBA00016157"/>
    </source>
</evidence>
<sequence length="272" mass="30042">MLGMTQEKERSNMAAMNVPGFTDRLWANGPSPGSFYNFPGNQNSYKTAEQISPAERTMYPTTTGTSVLGLKFNDGVIMAADTLGSYGSLARFREVSRLMFVGRNTVIGGSGDYADFQYLTSELEQKVIDDACLNDGHGYTPKSIYSWLTRVMYYRRTRFDPLWNQIVVGGVHNGESFLGYVDKIGVAFEAPTISTGFGAYLAQPILRDAFEKNPGMSLEQARQVIVNCLRVLFYRDARSLNKYEVAVITKGGAVIEPAASADTNWDIAPLVK</sequence>
<dbReference type="EMBL" id="CALNXI010000328">
    <property type="protein sequence ID" value="CAH3024926.1"/>
    <property type="molecule type" value="Genomic_DNA"/>
</dbReference>
<reference evidence="6 7" key="1">
    <citation type="submission" date="2022-05" db="EMBL/GenBank/DDBJ databases">
        <authorList>
            <consortium name="Genoscope - CEA"/>
            <person name="William W."/>
        </authorList>
    </citation>
    <scope>NUCLEOTIDE SEQUENCE [LARGE SCALE GENOMIC DNA]</scope>
</reference>
<dbReference type="SUPFAM" id="SSF56235">
    <property type="entry name" value="N-terminal nucleophile aminohydrolases (Ntn hydrolases)"/>
    <property type="match status" value="1"/>
</dbReference>
<dbReference type="PROSITE" id="PS51476">
    <property type="entry name" value="PROTEASOME_BETA_2"/>
    <property type="match status" value="1"/>
</dbReference>
<organism evidence="6 7">
    <name type="scientific">Porites evermanni</name>
    <dbReference type="NCBI Taxonomy" id="104178"/>
    <lineage>
        <taxon>Eukaryota</taxon>
        <taxon>Metazoa</taxon>
        <taxon>Cnidaria</taxon>
        <taxon>Anthozoa</taxon>
        <taxon>Hexacorallia</taxon>
        <taxon>Scleractinia</taxon>
        <taxon>Fungiina</taxon>
        <taxon>Poritidae</taxon>
        <taxon>Porites</taxon>
    </lineage>
</organism>
<dbReference type="PROSITE" id="PS00854">
    <property type="entry name" value="PROTEASOME_BETA_1"/>
    <property type="match status" value="1"/>
</dbReference>
<accession>A0ABN8M6T2</accession>
<evidence type="ECO:0000313" key="7">
    <source>
        <dbReference type="Proteomes" id="UP001159427"/>
    </source>
</evidence>
<dbReference type="InterPro" id="IPR016050">
    <property type="entry name" value="Proteasome_bsu_CS"/>
</dbReference>
<dbReference type="PANTHER" id="PTHR32194:SF6">
    <property type="entry name" value="PROTEASOME SUBUNIT BETA"/>
    <property type="match status" value="1"/>
</dbReference>
<dbReference type="InterPro" id="IPR029055">
    <property type="entry name" value="Ntn_hydrolases_N"/>
</dbReference>
<evidence type="ECO:0000313" key="6">
    <source>
        <dbReference type="EMBL" id="CAH3024926.1"/>
    </source>
</evidence>
<dbReference type="Pfam" id="PF00227">
    <property type="entry name" value="Proteasome"/>
    <property type="match status" value="1"/>
</dbReference>
<keyword evidence="5" id="KW-0539">Nucleus</keyword>
<dbReference type="InterPro" id="IPR001353">
    <property type="entry name" value="Proteasome_sua/b"/>
</dbReference>
<gene>
    <name evidence="6" type="ORF">PEVE_00024474</name>
</gene>
<comment type="subcellular location">
    <subcellularLocation>
        <location evidence="1">Nucleus</location>
    </subcellularLocation>
</comment>
<protein>
    <recommendedName>
        <fullName evidence="2">Proteasome subunit beta type-4</fullName>
    </recommendedName>
</protein>
<keyword evidence="3" id="KW-0963">Cytoplasm</keyword>
<evidence type="ECO:0000256" key="1">
    <source>
        <dbReference type="ARBA" id="ARBA00004123"/>
    </source>
</evidence>
<dbReference type="InterPro" id="IPR016295">
    <property type="entry name" value="Proteasome_beta4"/>
</dbReference>
<dbReference type="Proteomes" id="UP001159427">
    <property type="component" value="Unassembled WGS sequence"/>
</dbReference>
<evidence type="ECO:0000256" key="4">
    <source>
        <dbReference type="ARBA" id="ARBA00022942"/>
    </source>
</evidence>
<keyword evidence="7" id="KW-1185">Reference proteome</keyword>
<keyword evidence="4" id="KW-0647">Proteasome</keyword>
<proteinExistence type="predicted"/>
<dbReference type="Gene3D" id="3.60.20.10">
    <property type="entry name" value="Glutamine Phosphoribosylpyrophosphate, subunit 1, domain 1"/>
    <property type="match status" value="1"/>
</dbReference>
<dbReference type="PIRSF" id="PIRSF001213">
    <property type="entry name" value="Psome_endopept_beta"/>
    <property type="match status" value="1"/>
</dbReference>
<dbReference type="PANTHER" id="PTHR32194">
    <property type="entry name" value="METALLOPROTEASE TLDD"/>
    <property type="match status" value="1"/>
</dbReference>
<dbReference type="InterPro" id="IPR023333">
    <property type="entry name" value="Proteasome_suB-type"/>
</dbReference>
<feature type="non-terminal residue" evidence="6">
    <location>
        <position position="272"/>
    </location>
</feature>
<name>A0ABN8M6T2_9CNID</name>
<evidence type="ECO:0000256" key="3">
    <source>
        <dbReference type="ARBA" id="ARBA00022490"/>
    </source>
</evidence>
<evidence type="ECO:0000256" key="5">
    <source>
        <dbReference type="ARBA" id="ARBA00023242"/>
    </source>
</evidence>